<dbReference type="Pfam" id="PF00108">
    <property type="entry name" value="Thiolase_N"/>
    <property type="match status" value="1"/>
</dbReference>
<dbReference type="InterPro" id="IPR002155">
    <property type="entry name" value="Thiolase"/>
</dbReference>
<evidence type="ECO:0000256" key="4">
    <source>
        <dbReference type="ARBA" id="ARBA00023315"/>
    </source>
</evidence>
<dbReference type="Gene3D" id="3.40.47.10">
    <property type="match status" value="1"/>
</dbReference>
<dbReference type="Pfam" id="PF02803">
    <property type="entry name" value="Thiolase_C"/>
    <property type="match status" value="1"/>
</dbReference>
<dbReference type="PANTHER" id="PTHR18919:SF165">
    <property type="entry name" value="ACETYL-COA ACETYLTRANSFERASE"/>
    <property type="match status" value="1"/>
</dbReference>
<feature type="active site" description="Acyl-thioester intermediate" evidence="6">
    <location>
        <position position="89"/>
    </location>
</feature>
<dbReference type="GO" id="GO:0006696">
    <property type="term" value="P:ergosterol biosynthetic process"/>
    <property type="evidence" value="ECO:0007669"/>
    <property type="project" value="TreeGrafter"/>
</dbReference>
<dbReference type="InterPro" id="IPR020617">
    <property type="entry name" value="Thiolase_C"/>
</dbReference>
<dbReference type="SUPFAM" id="SSF53901">
    <property type="entry name" value="Thiolase-like"/>
    <property type="match status" value="2"/>
</dbReference>
<accession>A0A4P6XHP1</accession>
<comment type="pathway">
    <text evidence="5">Metabolic intermediate biosynthesis; (R)-mevalonate biosynthesis; (R)-mevalonate from acetyl-CoA: step 1/3.</text>
</comment>
<dbReference type="AlphaFoldDB" id="A0A4P6XHP1"/>
<evidence type="ECO:0000313" key="10">
    <source>
        <dbReference type="EMBL" id="QBM86680.1"/>
    </source>
</evidence>
<evidence type="ECO:0000256" key="5">
    <source>
        <dbReference type="ARBA" id="ARBA00037924"/>
    </source>
</evidence>
<gene>
    <name evidence="10" type="primary">MPUL0A13260</name>
    <name evidence="10" type="ORF">METSCH_A13260</name>
</gene>
<evidence type="ECO:0000256" key="2">
    <source>
        <dbReference type="ARBA" id="ARBA00012705"/>
    </source>
</evidence>
<organism evidence="10 11">
    <name type="scientific">Metschnikowia aff. pulcherrima</name>
    <dbReference type="NCBI Taxonomy" id="2163413"/>
    <lineage>
        <taxon>Eukaryota</taxon>
        <taxon>Fungi</taxon>
        <taxon>Dikarya</taxon>
        <taxon>Ascomycota</taxon>
        <taxon>Saccharomycotina</taxon>
        <taxon>Pichiomycetes</taxon>
        <taxon>Metschnikowiaceae</taxon>
        <taxon>Metschnikowia</taxon>
    </lineage>
</organism>
<dbReference type="CDD" id="cd00751">
    <property type="entry name" value="thiolase"/>
    <property type="match status" value="1"/>
</dbReference>
<dbReference type="InterPro" id="IPR020616">
    <property type="entry name" value="Thiolase_N"/>
</dbReference>
<dbReference type="GO" id="GO:0006635">
    <property type="term" value="P:fatty acid beta-oxidation"/>
    <property type="evidence" value="ECO:0007669"/>
    <property type="project" value="TreeGrafter"/>
</dbReference>
<dbReference type="NCBIfam" id="TIGR01930">
    <property type="entry name" value="AcCoA-C-Actrans"/>
    <property type="match status" value="1"/>
</dbReference>
<dbReference type="EMBL" id="CP034456">
    <property type="protein sequence ID" value="QBM86680.1"/>
    <property type="molecule type" value="Genomic_DNA"/>
</dbReference>
<dbReference type="PIRSF" id="PIRSF000429">
    <property type="entry name" value="Ac-CoA_Ac_transf"/>
    <property type="match status" value="1"/>
</dbReference>
<evidence type="ECO:0000313" key="11">
    <source>
        <dbReference type="Proteomes" id="UP000292447"/>
    </source>
</evidence>
<keyword evidence="4 7" id="KW-0012">Acyltransferase</keyword>
<feature type="domain" description="Thiolase C-terminal" evidence="9">
    <location>
        <begin position="273"/>
        <end position="394"/>
    </location>
</feature>
<dbReference type="PROSITE" id="PS00099">
    <property type="entry name" value="THIOLASE_3"/>
    <property type="match status" value="1"/>
</dbReference>
<evidence type="ECO:0000259" key="8">
    <source>
        <dbReference type="Pfam" id="PF00108"/>
    </source>
</evidence>
<dbReference type="GO" id="GO:0005739">
    <property type="term" value="C:mitochondrion"/>
    <property type="evidence" value="ECO:0007669"/>
    <property type="project" value="TreeGrafter"/>
</dbReference>
<dbReference type="EC" id="2.3.1.9" evidence="2"/>
<feature type="active site" description="Proton acceptor" evidence="6">
    <location>
        <position position="351"/>
    </location>
</feature>
<evidence type="ECO:0000256" key="3">
    <source>
        <dbReference type="ARBA" id="ARBA00022679"/>
    </source>
</evidence>
<feature type="domain" description="Thiolase N-terminal" evidence="8">
    <location>
        <begin position="4"/>
        <end position="264"/>
    </location>
</feature>
<evidence type="ECO:0000259" key="9">
    <source>
        <dbReference type="Pfam" id="PF02803"/>
    </source>
</evidence>
<evidence type="ECO:0000256" key="1">
    <source>
        <dbReference type="ARBA" id="ARBA00010982"/>
    </source>
</evidence>
<dbReference type="InterPro" id="IPR016039">
    <property type="entry name" value="Thiolase-like"/>
</dbReference>
<feature type="active site" description="Proton acceptor" evidence="6">
    <location>
        <position position="381"/>
    </location>
</feature>
<proteinExistence type="inferred from homology"/>
<name>A0A4P6XHP1_9ASCO</name>
<protein>
    <recommendedName>
        <fullName evidence="2">acetyl-CoA C-acetyltransferase</fullName>
        <ecNumber evidence="2">2.3.1.9</ecNumber>
    </recommendedName>
</protein>
<dbReference type="Proteomes" id="UP000292447">
    <property type="component" value="Chromosome I"/>
</dbReference>
<comment type="similarity">
    <text evidence="1 7">Belongs to the thiolase-like superfamily. Thiolase family.</text>
</comment>
<dbReference type="PROSITE" id="PS00737">
    <property type="entry name" value="THIOLASE_2"/>
    <property type="match status" value="1"/>
</dbReference>
<keyword evidence="11" id="KW-1185">Reference proteome</keyword>
<evidence type="ECO:0000256" key="7">
    <source>
        <dbReference type="RuleBase" id="RU003557"/>
    </source>
</evidence>
<dbReference type="GO" id="GO:0003985">
    <property type="term" value="F:acetyl-CoA C-acetyltransferase activity"/>
    <property type="evidence" value="ECO:0007669"/>
    <property type="project" value="UniProtKB-EC"/>
</dbReference>
<dbReference type="STRING" id="2163413.A0A4P6XHP1"/>
<evidence type="ECO:0000256" key="6">
    <source>
        <dbReference type="PIRSR" id="PIRSR000429-1"/>
    </source>
</evidence>
<sequence length="401" mass="41880">MSSVYIVSAARTPIGSFQGALASLSYSDLGAHAVKSALEKVPQVKPEQVDELIFGGVLQANVGQNPARQVALKAGLPEEVIASTINKVCASGTKAVIIGAQAILTGSADIVVAGGAESMSNVPYYLPSARSGARFGDATMVDGLQKDGLLDAYEQKLMGVAAEKCAKDHGISREEQDEFAKNSYLKAQKAQTEGKFASEIAPVTIKGVRGKPDVVISEDEEPKAFNESRLTTSRTVFQKENGTVTAVNASKLNDGGAALVLVSEAKVKELGLHPIARISGWGEAERSPMDFTIAPSLAVPKALKFSKLSYDDVDFYEFNEAFSVVGLANAKICNIPQEKINVYGGAVALGHPLGCSGARIIVTLLSVLAQEGGRIGVTGICNGGGGASALVVERLDNEARL</sequence>
<dbReference type="InterPro" id="IPR020613">
    <property type="entry name" value="Thiolase_CS"/>
</dbReference>
<dbReference type="PANTHER" id="PTHR18919">
    <property type="entry name" value="ACETYL-COA C-ACYLTRANSFERASE"/>
    <property type="match status" value="1"/>
</dbReference>
<dbReference type="FunFam" id="3.40.47.10:FF:000007">
    <property type="entry name" value="acetyl-CoA acetyltransferase, mitochondrial"/>
    <property type="match status" value="1"/>
</dbReference>
<keyword evidence="3 7" id="KW-0808">Transferase</keyword>
<dbReference type="InterPro" id="IPR020610">
    <property type="entry name" value="Thiolase_AS"/>
</dbReference>
<reference evidence="11" key="1">
    <citation type="submission" date="2019-03" db="EMBL/GenBank/DDBJ databases">
        <title>Snf2 controls pulcherriminic acid biosynthesis and connects pigmentation and antifungal activity of the yeast Metschnikowia pulcherrima.</title>
        <authorList>
            <person name="Gore-Lloyd D."/>
            <person name="Sumann I."/>
            <person name="Brachmann A.O."/>
            <person name="Schneeberger K."/>
            <person name="Ortiz-Merino R.A."/>
            <person name="Moreno-Beltran M."/>
            <person name="Schlaefli M."/>
            <person name="Kirner P."/>
            <person name="Santos Kron A."/>
            <person name="Wolfe K.H."/>
            <person name="Piel J."/>
            <person name="Ahrens C.H."/>
            <person name="Henk D."/>
            <person name="Freimoser F.M."/>
        </authorList>
    </citation>
    <scope>NUCLEOTIDE SEQUENCE [LARGE SCALE GENOMIC DNA]</scope>
    <source>
        <strain evidence="11">APC 1.2</strain>
    </source>
</reference>